<dbReference type="GO" id="GO:0005524">
    <property type="term" value="F:ATP binding"/>
    <property type="evidence" value="ECO:0007669"/>
    <property type="project" value="UniProtKB-KW"/>
</dbReference>
<dbReference type="GO" id="GO:0016020">
    <property type="term" value="C:membrane"/>
    <property type="evidence" value="ECO:0007669"/>
    <property type="project" value="UniProtKB-SubCell"/>
</dbReference>
<evidence type="ECO:0000256" key="3">
    <source>
        <dbReference type="ARBA" id="ARBA00022692"/>
    </source>
</evidence>
<dbReference type="PANTHER" id="PTHR43596:SF1">
    <property type="entry name" value="ADP,ATP CARRIER PROTEIN"/>
    <property type="match status" value="1"/>
</dbReference>
<keyword evidence="4 8" id="KW-0547">Nucleotide-binding</keyword>
<evidence type="ECO:0000256" key="5">
    <source>
        <dbReference type="ARBA" id="ARBA00022840"/>
    </source>
</evidence>
<dbReference type="SUPFAM" id="SSF48371">
    <property type="entry name" value="ARM repeat"/>
    <property type="match status" value="1"/>
</dbReference>
<dbReference type="SUPFAM" id="SSF103473">
    <property type="entry name" value="MFS general substrate transporter"/>
    <property type="match status" value="1"/>
</dbReference>
<dbReference type="InterPro" id="IPR036259">
    <property type="entry name" value="MFS_trans_sf"/>
</dbReference>
<dbReference type="Gene3D" id="1.20.1250.20">
    <property type="entry name" value="MFS general substrate transporter like domains"/>
    <property type="match status" value="1"/>
</dbReference>
<evidence type="ECO:0000256" key="8">
    <source>
        <dbReference type="RuleBase" id="RU363121"/>
    </source>
</evidence>
<keyword evidence="3 8" id="KW-0812">Transmembrane</keyword>
<feature type="transmembrane region" description="Helical" evidence="8">
    <location>
        <begin position="289"/>
        <end position="308"/>
    </location>
</feature>
<evidence type="ECO:0000256" key="6">
    <source>
        <dbReference type="ARBA" id="ARBA00022989"/>
    </source>
</evidence>
<feature type="transmembrane region" description="Helical" evidence="8">
    <location>
        <begin position="45"/>
        <end position="69"/>
    </location>
</feature>
<feature type="transmembrane region" description="Helical" evidence="8">
    <location>
        <begin position="75"/>
        <end position="95"/>
    </location>
</feature>
<dbReference type="AlphaFoldDB" id="A0A5J4FXL7"/>
<comment type="caution">
    <text evidence="9">The sequence shown here is derived from an EMBL/GenBank/DDBJ whole genome shotgun (WGS) entry which is preliminary data.</text>
</comment>
<keyword evidence="6 8" id="KW-1133">Transmembrane helix</keyword>
<comment type="subcellular location">
    <subcellularLocation>
        <location evidence="1 8">Membrane</location>
        <topology evidence="1 8">Multi-pass membrane protein</topology>
    </subcellularLocation>
</comment>
<protein>
    <recommendedName>
        <fullName evidence="8">ADP,ATP carrier protein</fullName>
    </recommendedName>
</protein>
<dbReference type="Pfam" id="PF03219">
    <property type="entry name" value="TLC"/>
    <property type="match status" value="1"/>
</dbReference>
<reference evidence="9 10" key="1">
    <citation type="submission" date="2019-08" db="EMBL/GenBank/DDBJ databases">
        <title>Ulvibacter marinistellae sp. nov., isolated from a starfish, Patiria pectinifera.</title>
        <authorList>
            <person name="Kawano K."/>
            <person name="Ushijima N."/>
            <person name="Kihara M."/>
            <person name="Itoh H."/>
        </authorList>
    </citation>
    <scope>NUCLEOTIDE SEQUENCE [LARGE SCALE GENOMIC DNA]</scope>
    <source>
        <strain evidence="9 10">KK4</strain>
    </source>
</reference>
<sequence length="847" mass="96292">MYYSLSNDFILYSYYLSVSLFAVLVTSQFWIIANMVFNAREAKRLFGFIGAGAIAGGIFGGYITSIIAPLFGNRVVILIAALLILFCIPILNTAWKMRIRKLSTYIINQRKTKETEFTPAYKLIIRSKHLTYLAAIVGVGVVMAKLVDFQFSDFANRAIPDSDELASFFGFWFSSFNVIALLIQLFLTNRLLAWLGVTSNLLILPLGIALGCLLFLTFPELWVLVIIKGMDGSFKQSINKAGIELSILPIPSHVKNEAKSFIDVVVDSIATGFAGLLLIFVIKRLELSTSYITVIILLVLFVWMVLVYKLREAYFESFRTNIHRSLDTNELQQHKFQKSSISENIKILKNGNESQILALLERLRDVKFSAFEPHIINLLDHPTHKIKVAAIERLYDFRKGTAAEKIKKLIKEKDDELVFKAIEYLITHTNIDDIKLYETYLESSSTYIANAALLCLAKAASENDKLATKFKLHERIEKKISTFIEAGDVIRKQEVAELMMTVAYAKELKFYSFISANFNNKSNYIVKHAIKAAGVTNHAPFIEPLIAFLAIKKYNLRAKKALKNYGETISKTILEMDTSQYLNDDVRRHIPGVIESFKNRNAIKVLMRLLKSKDFVIRLEAAKSLNKIKSKFPQASLDQRSLTKIILRESTYYKNSINTLASLKAAASKAAAIETETTDDLQVDLLVARESLIDVLELQLEQSLECVFKLLSLKYDHSDIQTAYFGLKSEEKEVKINAIEFLDNLLKSKLKSTMLPMIEYHIIDSDTYHISSFEVKPMLETRALPLLLKNRGSKMKLAVLNVMMHTSEMRYIKLIMPLLKHRNKKVRLFAKYALDGIRANKKALTLQ</sequence>
<dbReference type="Proteomes" id="UP000326994">
    <property type="component" value="Unassembled WGS sequence"/>
</dbReference>
<feature type="transmembrane region" description="Helical" evidence="8">
    <location>
        <begin position="167"/>
        <end position="189"/>
    </location>
</feature>
<gene>
    <name evidence="9" type="ORF">ULMS_25180</name>
</gene>
<keyword evidence="10" id="KW-1185">Reference proteome</keyword>
<keyword evidence="7 8" id="KW-0472">Membrane</keyword>
<comment type="similarity">
    <text evidence="8">Belongs to the ADP/ATP translocase tlc family.</text>
</comment>
<feature type="transmembrane region" description="Helical" evidence="8">
    <location>
        <begin position="12"/>
        <end position="33"/>
    </location>
</feature>
<dbReference type="GO" id="GO:0005471">
    <property type="term" value="F:ATP:ADP antiporter activity"/>
    <property type="evidence" value="ECO:0007669"/>
    <property type="project" value="InterPro"/>
</dbReference>
<feature type="transmembrane region" description="Helical" evidence="8">
    <location>
        <begin position="261"/>
        <end position="282"/>
    </location>
</feature>
<keyword evidence="2 8" id="KW-0813">Transport</keyword>
<feature type="transmembrane region" description="Helical" evidence="8">
    <location>
        <begin position="201"/>
        <end position="227"/>
    </location>
</feature>
<dbReference type="PANTHER" id="PTHR43596">
    <property type="entry name" value="ADP,ATP CARRIER PROTEIN"/>
    <property type="match status" value="1"/>
</dbReference>
<keyword evidence="5 8" id="KW-0067">ATP-binding</keyword>
<dbReference type="EMBL" id="BKCF01000005">
    <property type="protein sequence ID" value="GEQ87010.1"/>
    <property type="molecule type" value="Genomic_DNA"/>
</dbReference>
<accession>A0A5J4FXL7</accession>
<feature type="transmembrane region" description="Helical" evidence="8">
    <location>
        <begin position="130"/>
        <end position="147"/>
    </location>
</feature>
<evidence type="ECO:0000256" key="2">
    <source>
        <dbReference type="ARBA" id="ARBA00022448"/>
    </source>
</evidence>
<evidence type="ECO:0000256" key="7">
    <source>
        <dbReference type="ARBA" id="ARBA00023136"/>
    </source>
</evidence>
<proteinExistence type="inferred from homology"/>
<name>A0A5J4FXL7_9FLAO</name>
<evidence type="ECO:0000313" key="9">
    <source>
        <dbReference type="EMBL" id="GEQ87010.1"/>
    </source>
</evidence>
<evidence type="ECO:0000256" key="1">
    <source>
        <dbReference type="ARBA" id="ARBA00004141"/>
    </source>
</evidence>
<dbReference type="InterPro" id="IPR004667">
    <property type="entry name" value="ADP_ATP_car_bac_type"/>
</dbReference>
<dbReference type="InterPro" id="IPR016024">
    <property type="entry name" value="ARM-type_fold"/>
</dbReference>
<dbReference type="InterPro" id="IPR011989">
    <property type="entry name" value="ARM-like"/>
</dbReference>
<evidence type="ECO:0000313" key="10">
    <source>
        <dbReference type="Proteomes" id="UP000326994"/>
    </source>
</evidence>
<evidence type="ECO:0000256" key="4">
    <source>
        <dbReference type="ARBA" id="ARBA00022741"/>
    </source>
</evidence>
<dbReference type="Gene3D" id="1.25.10.10">
    <property type="entry name" value="Leucine-rich Repeat Variant"/>
    <property type="match status" value="1"/>
</dbReference>
<organism evidence="9 10">
    <name type="scientific">Patiriisocius marinistellae</name>
    <dbReference type="NCBI Taxonomy" id="2494560"/>
    <lineage>
        <taxon>Bacteria</taxon>
        <taxon>Pseudomonadati</taxon>
        <taxon>Bacteroidota</taxon>
        <taxon>Flavobacteriia</taxon>
        <taxon>Flavobacteriales</taxon>
        <taxon>Flavobacteriaceae</taxon>
        <taxon>Patiriisocius</taxon>
    </lineage>
</organism>